<feature type="transmembrane region" description="Helical" evidence="7">
    <location>
        <begin position="89"/>
        <end position="110"/>
    </location>
</feature>
<dbReference type="PROSITE" id="PS50928">
    <property type="entry name" value="ABC_TM1"/>
    <property type="match status" value="1"/>
</dbReference>
<reference evidence="9 10" key="1">
    <citation type="submission" date="2021-08" db="EMBL/GenBank/DDBJ databases">
        <title>Devosia salina sp. nov., isolated from the South China Sea sediment.</title>
        <authorList>
            <person name="Zhou Z."/>
        </authorList>
    </citation>
    <scope>NUCLEOTIDE SEQUENCE [LARGE SCALE GENOMIC DNA]</scope>
    <source>
        <strain evidence="9 10">SCS-3</strain>
    </source>
</reference>
<dbReference type="Proteomes" id="UP000825799">
    <property type="component" value="Chromosome"/>
</dbReference>
<evidence type="ECO:0000259" key="8">
    <source>
        <dbReference type="PROSITE" id="PS50928"/>
    </source>
</evidence>
<evidence type="ECO:0000256" key="1">
    <source>
        <dbReference type="ARBA" id="ARBA00004651"/>
    </source>
</evidence>
<proteinExistence type="inferred from homology"/>
<keyword evidence="6 7" id="KW-0472">Membrane</keyword>
<keyword evidence="4 7" id="KW-0812">Transmembrane</keyword>
<keyword evidence="3" id="KW-1003">Cell membrane</keyword>
<dbReference type="Gene3D" id="1.10.3720.10">
    <property type="entry name" value="MetI-like"/>
    <property type="match status" value="1"/>
</dbReference>
<dbReference type="CDD" id="cd06261">
    <property type="entry name" value="TM_PBP2"/>
    <property type="match status" value="1"/>
</dbReference>
<feature type="domain" description="ABC transmembrane type-1" evidence="8">
    <location>
        <begin position="85"/>
        <end position="274"/>
    </location>
</feature>
<feature type="transmembrane region" description="Helical" evidence="7">
    <location>
        <begin position="195"/>
        <end position="217"/>
    </location>
</feature>
<feature type="transmembrane region" description="Helical" evidence="7">
    <location>
        <begin position="253"/>
        <end position="274"/>
    </location>
</feature>
<keyword evidence="5 7" id="KW-1133">Transmembrane helix</keyword>
<evidence type="ECO:0000256" key="2">
    <source>
        <dbReference type="ARBA" id="ARBA00022448"/>
    </source>
</evidence>
<protein>
    <submittedName>
        <fullName evidence="9">Carbohydrate ABC transporter permease</fullName>
    </submittedName>
</protein>
<organism evidence="9 10">
    <name type="scientific">Devosia salina</name>
    <dbReference type="NCBI Taxonomy" id="2860336"/>
    <lineage>
        <taxon>Bacteria</taxon>
        <taxon>Pseudomonadati</taxon>
        <taxon>Pseudomonadota</taxon>
        <taxon>Alphaproteobacteria</taxon>
        <taxon>Hyphomicrobiales</taxon>
        <taxon>Devosiaceae</taxon>
        <taxon>Devosia</taxon>
    </lineage>
</organism>
<dbReference type="PANTHER" id="PTHR43744">
    <property type="entry name" value="ABC TRANSPORTER PERMEASE PROTEIN MG189-RELATED-RELATED"/>
    <property type="match status" value="1"/>
</dbReference>
<dbReference type="PANTHER" id="PTHR43744:SF12">
    <property type="entry name" value="ABC TRANSPORTER PERMEASE PROTEIN MG189-RELATED"/>
    <property type="match status" value="1"/>
</dbReference>
<dbReference type="SUPFAM" id="SSF161098">
    <property type="entry name" value="MetI-like"/>
    <property type="match status" value="1"/>
</dbReference>
<gene>
    <name evidence="9" type="ORF">K1X15_03440</name>
</gene>
<evidence type="ECO:0000313" key="10">
    <source>
        <dbReference type="Proteomes" id="UP000825799"/>
    </source>
</evidence>
<dbReference type="RefSeq" id="WP_220306091.1">
    <property type="nucleotide sequence ID" value="NZ_CP080590.1"/>
</dbReference>
<keyword evidence="2 7" id="KW-0813">Transport</keyword>
<evidence type="ECO:0000313" key="9">
    <source>
        <dbReference type="EMBL" id="QYO77637.1"/>
    </source>
</evidence>
<evidence type="ECO:0000256" key="5">
    <source>
        <dbReference type="ARBA" id="ARBA00022989"/>
    </source>
</evidence>
<name>A0ABX8WG37_9HYPH</name>
<accession>A0ABX8WG37</accession>
<comment type="similarity">
    <text evidence="7">Belongs to the binding-protein-dependent transport system permease family.</text>
</comment>
<dbReference type="InterPro" id="IPR000515">
    <property type="entry name" value="MetI-like"/>
</dbReference>
<feature type="transmembrane region" description="Helical" evidence="7">
    <location>
        <begin position="21"/>
        <end position="45"/>
    </location>
</feature>
<evidence type="ECO:0000256" key="6">
    <source>
        <dbReference type="ARBA" id="ARBA00023136"/>
    </source>
</evidence>
<evidence type="ECO:0000256" key="4">
    <source>
        <dbReference type="ARBA" id="ARBA00022692"/>
    </source>
</evidence>
<keyword evidence="10" id="KW-1185">Reference proteome</keyword>
<dbReference type="InterPro" id="IPR035906">
    <property type="entry name" value="MetI-like_sf"/>
</dbReference>
<evidence type="ECO:0000256" key="3">
    <source>
        <dbReference type="ARBA" id="ARBA00022475"/>
    </source>
</evidence>
<sequence length="288" mass="32121">MTSLALPQSARGRGQFPAITWRSLAHWVILLLGAFIMLLPFAWMISTSFKATGATFVMPPQFVPSEPTLDNYATAFTTMPMGRFLLNSLVVSLASTTLMVLNCAMAGYAFARIPFRGRTTLFYAYLATLMVPQQVTLTPLFVLMTQLGWTNSYQALILPGSFGAFGTFLMRQFFLKLPREVEEAAFIDGAGYIRIFFRIAIHLARPALATLFIFAFMQSWNNFLWPLIITSDKQMMTLPLGLSSLQGRYTTDWNVLMAGTVISTVPVLAVYVFAQKYIIQGLSHTGLK</sequence>
<feature type="transmembrane region" description="Helical" evidence="7">
    <location>
        <begin position="122"/>
        <end position="144"/>
    </location>
</feature>
<comment type="subcellular location">
    <subcellularLocation>
        <location evidence="1 7">Cell membrane</location>
        <topology evidence="1 7">Multi-pass membrane protein</topology>
    </subcellularLocation>
</comment>
<evidence type="ECO:0000256" key="7">
    <source>
        <dbReference type="RuleBase" id="RU363032"/>
    </source>
</evidence>
<feature type="transmembrane region" description="Helical" evidence="7">
    <location>
        <begin position="156"/>
        <end position="174"/>
    </location>
</feature>
<dbReference type="Pfam" id="PF00528">
    <property type="entry name" value="BPD_transp_1"/>
    <property type="match status" value="1"/>
</dbReference>
<dbReference type="EMBL" id="CP080590">
    <property type="protein sequence ID" value="QYO77637.1"/>
    <property type="molecule type" value="Genomic_DNA"/>
</dbReference>